<dbReference type="AlphaFoldDB" id="A0AA48HKV6"/>
<evidence type="ECO:0000313" key="1">
    <source>
        <dbReference type="EMBL" id="BDW86106.1"/>
    </source>
</evidence>
<protein>
    <submittedName>
        <fullName evidence="1">Uncharacterized protein</fullName>
    </submittedName>
</protein>
<accession>A0AA48HKV6</accession>
<organism evidence="1 2">
    <name type="scientific">Roseicyclus marinus</name>
    <dbReference type="NCBI Taxonomy" id="2161673"/>
    <lineage>
        <taxon>Bacteria</taxon>
        <taxon>Pseudomonadati</taxon>
        <taxon>Pseudomonadota</taxon>
        <taxon>Alphaproteobacteria</taxon>
        <taxon>Rhodobacterales</taxon>
        <taxon>Roseobacteraceae</taxon>
        <taxon>Roseicyclus</taxon>
    </lineage>
</organism>
<sequence>MQRRDRIVEIAMLALEHLELDAQHILVREFAGAFGGIHAGRSDRFVFLGPKPQSSAPLRLRQASGAGQAG</sequence>
<proteinExistence type="predicted"/>
<name>A0AA48HKV6_9RHOB</name>
<dbReference type="EMBL" id="AP027266">
    <property type="protein sequence ID" value="BDW86106.1"/>
    <property type="molecule type" value="Genomic_DNA"/>
</dbReference>
<evidence type="ECO:0000313" key="2">
    <source>
        <dbReference type="Proteomes" id="UP001337723"/>
    </source>
</evidence>
<dbReference type="KEGG" id="rmai:MACH21_22830"/>
<keyword evidence="2" id="KW-1185">Reference proteome</keyword>
<reference evidence="1 2" key="1">
    <citation type="submission" date="2023-01" db="EMBL/GenBank/DDBJ databases">
        <title>Complete genome sequence of Roseicyclus marinus strain Dej080120_10.</title>
        <authorList>
            <person name="Ueki S."/>
            <person name="Maruyama F."/>
        </authorList>
    </citation>
    <scope>NUCLEOTIDE SEQUENCE [LARGE SCALE GENOMIC DNA]</scope>
    <source>
        <strain evidence="1 2">Dej080120_10</strain>
    </source>
</reference>
<gene>
    <name evidence="1" type="ORF">MACH21_22830</name>
</gene>
<dbReference type="Proteomes" id="UP001337723">
    <property type="component" value="Chromosome"/>
</dbReference>